<dbReference type="HOGENOM" id="CLU_665590_0_0_1"/>
<accession>A0A086SWY5</accession>
<dbReference type="OrthoDB" id="3903267at2759"/>
<evidence type="ECO:0000313" key="3">
    <source>
        <dbReference type="Proteomes" id="UP000029964"/>
    </source>
</evidence>
<gene>
    <name evidence="2" type="ORF">ACRE_076590</name>
</gene>
<comment type="caution">
    <text evidence="2">The sequence shown here is derived from an EMBL/GenBank/DDBJ whole genome shotgun (WGS) entry which is preliminary data.</text>
</comment>
<organism evidence="2 3">
    <name type="scientific">Hapsidospora chrysogenum (strain ATCC 11550 / CBS 779.69 / DSM 880 / IAM 14645 / JCM 23072 / IMI 49137)</name>
    <name type="common">Acremonium chrysogenum</name>
    <dbReference type="NCBI Taxonomy" id="857340"/>
    <lineage>
        <taxon>Eukaryota</taxon>
        <taxon>Fungi</taxon>
        <taxon>Dikarya</taxon>
        <taxon>Ascomycota</taxon>
        <taxon>Pezizomycotina</taxon>
        <taxon>Sordariomycetes</taxon>
        <taxon>Hypocreomycetidae</taxon>
        <taxon>Hypocreales</taxon>
        <taxon>Bionectriaceae</taxon>
        <taxon>Hapsidospora</taxon>
    </lineage>
</organism>
<name>A0A086SWY5_HAPC1</name>
<protein>
    <submittedName>
        <fullName evidence="2">Uncharacterized protein</fullName>
    </submittedName>
</protein>
<dbReference type="STRING" id="857340.A0A086SWY5"/>
<reference evidence="3" key="1">
    <citation type="journal article" date="2014" name="Genome Announc.">
        <title>Genome sequence and annotation of Acremonium chrysogenum, producer of the beta-lactam antibiotic cephalosporin C.</title>
        <authorList>
            <person name="Terfehr D."/>
            <person name="Dahlmann T.A."/>
            <person name="Specht T."/>
            <person name="Zadra I."/>
            <person name="Kuernsteiner H."/>
            <person name="Kueck U."/>
        </authorList>
    </citation>
    <scope>NUCLEOTIDE SEQUENCE [LARGE SCALE GENOMIC DNA]</scope>
    <source>
        <strain evidence="3">ATCC 11550 / CBS 779.69 / DSM 880 / IAM 14645 / JCM 23072 / IMI 49137</strain>
    </source>
</reference>
<evidence type="ECO:0000313" key="2">
    <source>
        <dbReference type="EMBL" id="KFH41617.1"/>
    </source>
</evidence>
<proteinExistence type="predicted"/>
<dbReference type="AlphaFoldDB" id="A0A086SWY5"/>
<dbReference type="Proteomes" id="UP000029964">
    <property type="component" value="Unassembled WGS sequence"/>
</dbReference>
<sequence length="413" mass="45883">MPQDLEYPLLSAASYERPPTPTLTNTSDDQLLHVAKAPQAGNRAPMSPPDSPVKRVKAPSSVATTAVTSISLTPSDIRAMNDVLAQARQNGEIPHTTSSPMDAQAVVEDYGLLTRLREVRGDPDADRAPDAYQYLRVEVARRIQERDSALSEEESRKEAARRVNNYLQSIEQERFFFDAATSPKSPHSKSSEASLVDVEALGEELLSIVEQAADQTLVDATEPLRSDLRCFKGHNDKYSRLIQHEESIMGALNITHNEHNNTQSRNNDTQSHNNDTFDHLLHHQETIIKALEAMIDPQSKLIHASSENLTLLSGLAAHLSQVIMNLPVAVNQIVSNAVQQQTQAAIRQVMDAQQQAMLSLVEEDSRRQNLDHDILAAKIAEQLPEAKSFHNLKPKSGTRFGRMLKRIFRSCCV</sequence>
<evidence type="ECO:0000256" key="1">
    <source>
        <dbReference type="SAM" id="MobiDB-lite"/>
    </source>
</evidence>
<feature type="region of interest" description="Disordered" evidence="1">
    <location>
        <begin position="1"/>
        <end position="56"/>
    </location>
</feature>
<dbReference type="EMBL" id="JPKY01000121">
    <property type="protein sequence ID" value="KFH41617.1"/>
    <property type="molecule type" value="Genomic_DNA"/>
</dbReference>
<keyword evidence="3" id="KW-1185">Reference proteome</keyword>